<reference evidence="10" key="1">
    <citation type="submission" date="2019-08" db="EMBL/GenBank/DDBJ databases">
        <title>The genome of the North American firefly Photinus pyralis.</title>
        <authorList>
            <consortium name="Photinus pyralis genome working group"/>
            <person name="Fallon T.R."/>
            <person name="Sander Lower S.E."/>
            <person name="Weng J.-K."/>
        </authorList>
    </citation>
    <scope>NUCLEOTIDE SEQUENCE</scope>
    <source>
        <strain evidence="10">TRF0915ILg1</strain>
        <tissue evidence="10">Whole body</tissue>
    </source>
</reference>
<evidence type="ECO:0000256" key="4">
    <source>
        <dbReference type="ARBA" id="ARBA00023155"/>
    </source>
</evidence>
<dbReference type="GO" id="GO:0000978">
    <property type="term" value="F:RNA polymerase II cis-regulatory region sequence-specific DNA binding"/>
    <property type="evidence" value="ECO:0007669"/>
    <property type="project" value="TreeGrafter"/>
</dbReference>
<dbReference type="EMBL" id="VTPC01008759">
    <property type="protein sequence ID" value="KAF2892388.1"/>
    <property type="molecule type" value="Genomic_DNA"/>
</dbReference>
<dbReference type="InterPro" id="IPR017970">
    <property type="entry name" value="Homeobox_CS"/>
</dbReference>
<feature type="DNA-binding region" description="Homeobox" evidence="6">
    <location>
        <begin position="58"/>
        <end position="117"/>
    </location>
</feature>
<evidence type="ECO:0000256" key="1">
    <source>
        <dbReference type="ARBA" id="ARBA00004123"/>
    </source>
</evidence>
<dbReference type="GO" id="GO:0005634">
    <property type="term" value="C:nucleus"/>
    <property type="evidence" value="ECO:0007669"/>
    <property type="project" value="UniProtKB-SubCell"/>
</dbReference>
<accession>A0A8K0CRM7</accession>
<comment type="caution">
    <text evidence="10">The sequence shown here is derived from an EMBL/GenBank/DDBJ whole genome shotgun (WGS) entry which is preliminary data.</text>
</comment>
<dbReference type="InterPro" id="IPR050394">
    <property type="entry name" value="Homeobox_NK-like"/>
</dbReference>
<dbReference type="SMART" id="SM00389">
    <property type="entry name" value="HOX"/>
    <property type="match status" value="1"/>
</dbReference>
<keyword evidence="5 6" id="KW-0539">Nucleus</keyword>
<proteinExistence type="predicted"/>
<comment type="subcellular location">
    <subcellularLocation>
        <location evidence="1 6 7">Nucleus</location>
    </subcellularLocation>
</comment>
<evidence type="ECO:0000256" key="8">
    <source>
        <dbReference type="SAM" id="MobiDB-lite"/>
    </source>
</evidence>
<dbReference type="Proteomes" id="UP000801492">
    <property type="component" value="Unassembled WGS sequence"/>
</dbReference>
<keyword evidence="11" id="KW-1185">Reference proteome</keyword>
<dbReference type="CDD" id="cd00086">
    <property type="entry name" value="homeodomain"/>
    <property type="match status" value="1"/>
</dbReference>
<dbReference type="InterPro" id="IPR009057">
    <property type="entry name" value="Homeodomain-like_sf"/>
</dbReference>
<feature type="domain" description="Homeobox" evidence="9">
    <location>
        <begin position="56"/>
        <end position="116"/>
    </location>
</feature>
<dbReference type="AlphaFoldDB" id="A0A8K0CRM7"/>
<name>A0A8K0CRM7_IGNLU</name>
<evidence type="ECO:0000256" key="7">
    <source>
        <dbReference type="RuleBase" id="RU000682"/>
    </source>
</evidence>
<gene>
    <name evidence="10" type="ORF">ILUMI_13786</name>
</gene>
<feature type="region of interest" description="Disordered" evidence="8">
    <location>
        <begin position="39"/>
        <end position="58"/>
    </location>
</feature>
<keyword evidence="4 6" id="KW-0371">Homeobox</keyword>
<dbReference type="PRINTS" id="PR00024">
    <property type="entry name" value="HOMEOBOX"/>
</dbReference>
<dbReference type="PROSITE" id="PS00027">
    <property type="entry name" value="HOMEOBOX_1"/>
    <property type="match status" value="1"/>
</dbReference>
<dbReference type="InterPro" id="IPR001356">
    <property type="entry name" value="HD"/>
</dbReference>
<dbReference type="PANTHER" id="PTHR24340">
    <property type="entry name" value="HOMEOBOX PROTEIN NKX"/>
    <property type="match status" value="1"/>
</dbReference>
<evidence type="ECO:0000256" key="5">
    <source>
        <dbReference type="ARBA" id="ARBA00023242"/>
    </source>
</evidence>
<keyword evidence="3 6" id="KW-0238">DNA-binding</keyword>
<organism evidence="10 11">
    <name type="scientific">Ignelater luminosus</name>
    <name type="common">Cucubano</name>
    <name type="synonym">Pyrophorus luminosus</name>
    <dbReference type="NCBI Taxonomy" id="2038154"/>
    <lineage>
        <taxon>Eukaryota</taxon>
        <taxon>Metazoa</taxon>
        <taxon>Ecdysozoa</taxon>
        <taxon>Arthropoda</taxon>
        <taxon>Hexapoda</taxon>
        <taxon>Insecta</taxon>
        <taxon>Pterygota</taxon>
        <taxon>Neoptera</taxon>
        <taxon>Endopterygota</taxon>
        <taxon>Coleoptera</taxon>
        <taxon>Polyphaga</taxon>
        <taxon>Elateriformia</taxon>
        <taxon>Elateroidea</taxon>
        <taxon>Elateridae</taxon>
        <taxon>Agrypninae</taxon>
        <taxon>Pyrophorini</taxon>
        <taxon>Ignelater</taxon>
    </lineage>
</organism>
<evidence type="ECO:0000313" key="11">
    <source>
        <dbReference type="Proteomes" id="UP000801492"/>
    </source>
</evidence>
<dbReference type="PROSITE" id="PS50071">
    <property type="entry name" value="HOMEOBOX_2"/>
    <property type="match status" value="1"/>
</dbReference>
<dbReference type="Gene3D" id="1.10.10.60">
    <property type="entry name" value="Homeodomain-like"/>
    <property type="match status" value="1"/>
</dbReference>
<dbReference type="InterPro" id="IPR020479">
    <property type="entry name" value="HD_metazoa"/>
</dbReference>
<evidence type="ECO:0000313" key="10">
    <source>
        <dbReference type="EMBL" id="KAF2892388.1"/>
    </source>
</evidence>
<dbReference type="OrthoDB" id="6159439at2759"/>
<dbReference type="Pfam" id="PF00046">
    <property type="entry name" value="Homeodomain"/>
    <property type="match status" value="1"/>
</dbReference>
<dbReference type="SUPFAM" id="SSF46689">
    <property type="entry name" value="Homeodomain-like"/>
    <property type="match status" value="1"/>
</dbReference>
<sequence length="194" mass="22594">MHNLNLKDHSVIKSRADNNLDKISSLNLSELVHSLPVEHQQVTSSKTELRKSNRQRTRRKPRVLFTQAQVYELERRFKQQKYLSAPEREEMAKLLKLTSTQVKIWFQNRRYKSKRQKFDKGMENEKSKMPINSTVSSSSTGFCLTNQYQQGTFGFNSNFHSNPVTEFVNYDGKNSSASTIQLSLGFLKDDIQRL</sequence>
<evidence type="ECO:0000256" key="2">
    <source>
        <dbReference type="ARBA" id="ARBA00022473"/>
    </source>
</evidence>
<evidence type="ECO:0000256" key="6">
    <source>
        <dbReference type="PROSITE-ProRule" id="PRU00108"/>
    </source>
</evidence>
<evidence type="ECO:0000259" key="9">
    <source>
        <dbReference type="PROSITE" id="PS50071"/>
    </source>
</evidence>
<keyword evidence="2" id="KW-0217">Developmental protein</keyword>
<protein>
    <recommendedName>
        <fullName evidence="9">Homeobox domain-containing protein</fullName>
    </recommendedName>
</protein>
<dbReference type="GO" id="GO:0000981">
    <property type="term" value="F:DNA-binding transcription factor activity, RNA polymerase II-specific"/>
    <property type="evidence" value="ECO:0007669"/>
    <property type="project" value="InterPro"/>
</dbReference>
<dbReference type="PANTHER" id="PTHR24340:SF41">
    <property type="entry name" value="MUSCLE-SPECIFIC HOMEOBOX PROTEIN TINMAN-RELATED"/>
    <property type="match status" value="1"/>
</dbReference>
<evidence type="ECO:0000256" key="3">
    <source>
        <dbReference type="ARBA" id="ARBA00023125"/>
    </source>
</evidence>
<dbReference type="GO" id="GO:0030154">
    <property type="term" value="P:cell differentiation"/>
    <property type="evidence" value="ECO:0007669"/>
    <property type="project" value="TreeGrafter"/>
</dbReference>